<dbReference type="CDD" id="cd02930">
    <property type="entry name" value="DCR_FMN"/>
    <property type="match status" value="1"/>
</dbReference>
<dbReference type="Gene3D" id="3.50.50.60">
    <property type="entry name" value="FAD/NAD(P)-binding domain"/>
    <property type="match status" value="1"/>
</dbReference>
<evidence type="ECO:0000313" key="13">
    <source>
        <dbReference type="Proteomes" id="UP000439994"/>
    </source>
</evidence>
<dbReference type="Gene3D" id="3.20.20.70">
    <property type="entry name" value="Aldolase class I"/>
    <property type="match status" value="1"/>
</dbReference>
<dbReference type="SUPFAM" id="SSF51395">
    <property type="entry name" value="FMN-linked oxidoreductases"/>
    <property type="match status" value="1"/>
</dbReference>
<dbReference type="SUPFAM" id="SSF51971">
    <property type="entry name" value="Nucleotide-binding domain"/>
    <property type="match status" value="1"/>
</dbReference>
<evidence type="ECO:0000313" key="12">
    <source>
        <dbReference type="EMBL" id="MUH71071.1"/>
    </source>
</evidence>
<dbReference type="Pfam" id="PF07992">
    <property type="entry name" value="Pyr_redox_2"/>
    <property type="match status" value="1"/>
</dbReference>
<keyword evidence="5" id="KW-0288">FMN</keyword>
<dbReference type="PRINTS" id="PR00368">
    <property type="entry name" value="FADPNR"/>
</dbReference>
<keyword evidence="4" id="KW-0285">Flavoprotein</keyword>
<evidence type="ECO:0000256" key="7">
    <source>
        <dbReference type="ARBA" id="ARBA00023002"/>
    </source>
</evidence>
<keyword evidence="9" id="KW-0411">Iron-sulfur</keyword>
<organism evidence="12 13">
    <name type="scientific">Psychrosphaera haliotis</name>
    <dbReference type="NCBI Taxonomy" id="555083"/>
    <lineage>
        <taxon>Bacteria</taxon>
        <taxon>Pseudomonadati</taxon>
        <taxon>Pseudomonadota</taxon>
        <taxon>Gammaproteobacteria</taxon>
        <taxon>Alteromonadales</taxon>
        <taxon>Pseudoalteromonadaceae</taxon>
        <taxon>Psychrosphaera</taxon>
    </lineage>
</organism>
<dbReference type="EMBL" id="WOCD01000001">
    <property type="protein sequence ID" value="MUH71071.1"/>
    <property type="molecule type" value="Genomic_DNA"/>
</dbReference>
<sequence>MSYPHLFQPLDLGFTTLKNRVLMGSMHIGLEEERNGFDRLAQFYKERAEGGVGLIVTGGIAPNFAGRVEPRGAQLSHFWHVGKHRKITKAVHDADGKICLQILHTGRYAYHPFSVSASAIKAPISPFKPKALSARGIRKTINDFANCAKLARKAGYDGVEVMGSEGYLINQFIAPKTNKRTDQYGGSFENRTRIAIDIVKAIREQVGSDFIIIFRLSMLDLVDNGSTFEEVVALAKMLEEAGVTLLNTGIGWHEARIPTIVTSVPRKAFTWISEKIKSEVSIPVITTNRINTPEIAESILSDGQADVVSMARPLLADENFVNKAQAGQADRINTCIACNQACLDHVFKRQQASCLVNPRAGYETELVFKTVVNKKKLAVIGAGPAGMAFSSYAAERGHEVHLFDQATEIGGQFNIAKTIPGKEEFYETIRYFNNRLKDAGVHLHLGERQTAEGLKSQGFDQVIVATGISPRELKLPGFDDDRVLSYLDVLRDKKEVGKKVAVIGAGGIGFDVSAALTQPKSHSLDLEAWLAYWGVDTDYKNRGAIKPMKDDPPVREVTLMQRKNTKVGAGLGKTSGWVHRAELKRAGVTMLNGVEYRSFSDKGLEIAIDGQVQYLDVDNVVVCAGQLSNNVLAEELTALGQSVEIIGGASVAAELDAKRAIRQGAELAAKI</sequence>
<dbReference type="InterPro" id="IPR051793">
    <property type="entry name" value="NADH:flavin_oxidoreductase"/>
</dbReference>
<evidence type="ECO:0000256" key="9">
    <source>
        <dbReference type="ARBA" id="ARBA00023014"/>
    </source>
</evidence>
<evidence type="ECO:0000256" key="8">
    <source>
        <dbReference type="ARBA" id="ARBA00023004"/>
    </source>
</evidence>
<gene>
    <name evidence="12" type="ORF">GNP35_00305</name>
</gene>
<feature type="domain" description="NADH:flavin oxidoreductase/NADH oxidase N-terminal" evidence="10">
    <location>
        <begin position="6"/>
        <end position="329"/>
    </location>
</feature>
<dbReference type="PRINTS" id="PR00469">
    <property type="entry name" value="PNDRDTASEII"/>
</dbReference>
<comment type="similarity">
    <text evidence="3">In the N-terminal section; belongs to the NADH:flavin oxidoreductase/NADH oxidase family.</text>
</comment>
<keyword evidence="13" id="KW-1185">Reference proteome</keyword>
<keyword evidence="8" id="KW-0408">Iron</keyword>
<dbReference type="GO" id="GO:0046872">
    <property type="term" value="F:metal ion binding"/>
    <property type="evidence" value="ECO:0007669"/>
    <property type="project" value="UniProtKB-KW"/>
</dbReference>
<dbReference type="OrthoDB" id="8523426at2"/>
<keyword evidence="6" id="KW-0479">Metal-binding</keyword>
<proteinExistence type="inferred from homology"/>
<name>A0A6N8F958_9GAMM</name>
<dbReference type="PANTHER" id="PTHR42917">
    <property type="entry name" value="2,4-DIENOYL-COA REDUCTASE"/>
    <property type="match status" value="1"/>
</dbReference>
<dbReference type="InterPro" id="IPR001155">
    <property type="entry name" value="OxRdtase_FMN_N"/>
</dbReference>
<dbReference type="InterPro" id="IPR023753">
    <property type="entry name" value="FAD/NAD-binding_dom"/>
</dbReference>
<dbReference type="Proteomes" id="UP000439994">
    <property type="component" value="Unassembled WGS sequence"/>
</dbReference>
<evidence type="ECO:0000256" key="4">
    <source>
        <dbReference type="ARBA" id="ARBA00022630"/>
    </source>
</evidence>
<evidence type="ECO:0000256" key="6">
    <source>
        <dbReference type="ARBA" id="ARBA00022723"/>
    </source>
</evidence>
<dbReference type="GO" id="GO:0033543">
    <property type="term" value="P:fatty acid beta-oxidation, unsaturated, even number, reductase/isomerase pathway"/>
    <property type="evidence" value="ECO:0007669"/>
    <property type="project" value="TreeGrafter"/>
</dbReference>
<evidence type="ECO:0000256" key="5">
    <source>
        <dbReference type="ARBA" id="ARBA00022643"/>
    </source>
</evidence>
<dbReference type="FunFam" id="3.20.20.70:FF:000082">
    <property type="entry name" value="NADPH-dependent 2,4-dienoyl-CoA reductase"/>
    <property type="match status" value="1"/>
</dbReference>
<dbReference type="SUPFAM" id="SSF51905">
    <property type="entry name" value="FAD/NAD(P)-binding domain"/>
    <property type="match status" value="1"/>
</dbReference>
<comment type="cofactor">
    <cofactor evidence="1">
        <name>FMN</name>
        <dbReference type="ChEBI" id="CHEBI:58210"/>
    </cofactor>
</comment>
<dbReference type="Pfam" id="PF00724">
    <property type="entry name" value="Oxidored_FMN"/>
    <property type="match status" value="1"/>
</dbReference>
<reference evidence="12 13" key="1">
    <citation type="submission" date="2019-11" db="EMBL/GenBank/DDBJ databases">
        <title>P. haliotis isolates from Z. marina roots.</title>
        <authorList>
            <person name="Cohen M."/>
            <person name="Jospin G."/>
            <person name="Eisen J.A."/>
            <person name="Coil D.A."/>
        </authorList>
    </citation>
    <scope>NUCLEOTIDE SEQUENCE [LARGE SCALE GENOMIC DNA]</scope>
    <source>
        <strain evidence="12 13">UCD-MCMsp1aY</strain>
    </source>
</reference>
<accession>A0A6N8F958</accession>
<evidence type="ECO:0000259" key="10">
    <source>
        <dbReference type="Pfam" id="PF00724"/>
    </source>
</evidence>
<comment type="caution">
    <text evidence="12">The sequence shown here is derived from an EMBL/GenBank/DDBJ whole genome shotgun (WGS) entry which is preliminary data.</text>
</comment>
<dbReference type="AlphaFoldDB" id="A0A6N8F958"/>
<feature type="domain" description="FAD/NAD(P)-binding" evidence="11">
    <location>
        <begin position="376"/>
        <end position="636"/>
    </location>
</feature>
<dbReference type="Gene3D" id="3.40.50.720">
    <property type="entry name" value="NAD(P)-binding Rossmann-like Domain"/>
    <property type="match status" value="1"/>
</dbReference>
<dbReference type="GO" id="GO:0008670">
    <property type="term" value="F:2,4-dienoyl-CoA reductase (NADPH) activity"/>
    <property type="evidence" value="ECO:0007669"/>
    <property type="project" value="TreeGrafter"/>
</dbReference>
<comment type="cofactor">
    <cofactor evidence="2">
        <name>[4Fe-4S] cluster</name>
        <dbReference type="ChEBI" id="CHEBI:49883"/>
    </cofactor>
</comment>
<dbReference type="RefSeq" id="WP_155693479.1">
    <property type="nucleotide sequence ID" value="NZ_WOCD01000001.1"/>
</dbReference>
<evidence type="ECO:0000256" key="3">
    <source>
        <dbReference type="ARBA" id="ARBA00011048"/>
    </source>
</evidence>
<protein>
    <submittedName>
        <fullName evidence="12">NAD(P)-binding protein</fullName>
    </submittedName>
</protein>
<dbReference type="GO" id="GO:0051536">
    <property type="term" value="F:iron-sulfur cluster binding"/>
    <property type="evidence" value="ECO:0007669"/>
    <property type="project" value="UniProtKB-KW"/>
</dbReference>
<dbReference type="InterPro" id="IPR036188">
    <property type="entry name" value="FAD/NAD-bd_sf"/>
</dbReference>
<keyword evidence="7" id="KW-0560">Oxidoreductase</keyword>
<dbReference type="PANTHER" id="PTHR42917:SF2">
    <property type="entry name" value="2,4-DIENOYL-COA REDUCTASE [(2E)-ENOYL-COA-PRODUCING]"/>
    <property type="match status" value="1"/>
</dbReference>
<evidence type="ECO:0000256" key="2">
    <source>
        <dbReference type="ARBA" id="ARBA00001966"/>
    </source>
</evidence>
<evidence type="ECO:0000259" key="11">
    <source>
        <dbReference type="Pfam" id="PF07992"/>
    </source>
</evidence>
<evidence type="ECO:0000256" key="1">
    <source>
        <dbReference type="ARBA" id="ARBA00001917"/>
    </source>
</evidence>
<dbReference type="GO" id="GO:0010181">
    <property type="term" value="F:FMN binding"/>
    <property type="evidence" value="ECO:0007669"/>
    <property type="project" value="InterPro"/>
</dbReference>
<dbReference type="InterPro" id="IPR013785">
    <property type="entry name" value="Aldolase_TIM"/>
</dbReference>